<dbReference type="Proteomes" id="UP001148299">
    <property type="component" value="Unassembled WGS sequence"/>
</dbReference>
<feature type="signal peptide" evidence="1">
    <location>
        <begin position="1"/>
        <end position="20"/>
    </location>
</feature>
<protein>
    <submittedName>
        <fullName evidence="3">Uncharacterized protein</fullName>
    </submittedName>
</protein>
<proteinExistence type="predicted"/>
<keyword evidence="4" id="KW-1185">Reference proteome</keyword>
<accession>A0A9W9UI46</accession>
<gene>
    <name evidence="2" type="ORF">N7452_005920</name>
    <name evidence="3" type="ORF">N7541_011142</name>
</gene>
<evidence type="ECO:0000313" key="4">
    <source>
        <dbReference type="Proteomes" id="UP001148299"/>
    </source>
</evidence>
<dbReference type="AlphaFoldDB" id="A0A9W9UI46"/>
<evidence type="ECO:0000313" key="2">
    <source>
        <dbReference type="EMBL" id="KAJ5339192.1"/>
    </source>
</evidence>
<keyword evidence="1" id="KW-0732">Signal</keyword>
<evidence type="ECO:0000256" key="1">
    <source>
        <dbReference type="SAM" id="SignalP"/>
    </source>
</evidence>
<dbReference type="EMBL" id="JAPZBR010000008">
    <property type="protein sequence ID" value="KAJ5342018.1"/>
    <property type="molecule type" value="Genomic_DNA"/>
</dbReference>
<dbReference type="Proteomes" id="UP001147695">
    <property type="component" value="Unassembled WGS sequence"/>
</dbReference>
<evidence type="ECO:0000313" key="3">
    <source>
        <dbReference type="EMBL" id="KAJ5342018.1"/>
    </source>
</evidence>
<comment type="caution">
    <text evidence="3">The sequence shown here is derived from an EMBL/GenBank/DDBJ whole genome shotgun (WGS) entry which is preliminary data.</text>
</comment>
<name>A0A9W9UI46_PENBR</name>
<feature type="chain" id="PRO_5041114806" evidence="1">
    <location>
        <begin position="21"/>
        <end position="95"/>
    </location>
</feature>
<reference evidence="3" key="2">
    <citation type="journal article" date="2023" name="IMA Fungus">
        <title>Comparative genomic study of the Penicillium genus elucidates a diverse pangenome and 15 lateral gene transfer events.</title>
        <authorList>
            <person name="Petersen C."/>
            <person name="Sorensen T."/>
            <person name="Nielsen M.R."/>
            <person name="Sondergaard T.E."/>
            <person name="Sorensen J.L."/>
            <person name="Fitzpatrick D.A."/>
            <person name="Frisvad J.C."/>
            <person name="Nielsen K.L."/>
        </authorList>
    </citation>
    <scope>NUCLEOTIDE SEQUENCE</scope>
    <source>
        <strain evidence="2">IBT 35673</strain>
        <strain evidence="3">IBT 35675</strain>
    </source>
</reference>
<organism evidence="3 4">
    <name type="scientific">Penicillium brevicompactum</name>
    <dbReference type="NCBI Taxonomy" id="5074"/>
    <lineage>
        <taxon>Eukaryota</taxon>
        <taxon>Fungi</taxon>
        <taxon>Dikarya</taxon>
        <taxon>Ascomycota</taxon>
        <taxon>Pezizomycotina</taxon>
        <taxon>Eurotiomycetes</taxon>
        <taxon>Eurotiomycetidae</taxon>
        <taxon>Eurotiales</taxon>
        <taxon>Aspergillaceae</taxon>
        <taxon>Penicillium</taxon>
    </lineage>
</organism>
<sequence length="95" mass="10006">MHLRIVTYAILLGTSVLAAAQVQAPEVSRRAIKCACSGIAGNTRSACRSSGGDFNEGGCGFSGCCLYAGNEQTNFIEFCQALGFGFRRCDDCHAC</sequence>
<dbReference type="EMBL" id="JAPZBQ010000003">
    <property type="protein sequence ID" value="KAJ5339192.1"/>
    <property type="molecule type" value="Genomic_DNA"/>
</dbReference>
<reference evidence="3" key="1">
    <citation type="submission" date="2022-12" db="EMBL/GenBank/DDBJ databases">
        <authorList>
            <person name="Petersen C."/>
        </authorList>
    </citation>
    <scope>NUCLEOTIDE SEQUENCE</scope>
    <source>
        <strain evidence="2">IBT 35673</strain>
        <strain evidence="3">IBT 35675</strain>
    </source>
</reference>